<dbReference type="RefSeq" id="WP_096566069.1">
    <property type="nucleotide sequence ID" value="NZ_JAQMTI010000199.1"/>
</dbReference>
<evidence type="ECO:0000256" key="1">
    <source>
        <dbReference type="SAM" id="SignalP"/>
    </source>
</evidence>
<feature type="signal peptide" evidence="1">
    <location>
        <begin position="1"/>
        <end position="29"/>
    </location>
</feature>
<dbReference type="Proteomes" id="UP001211711">
    <property type="component" value="Unassembled WGS sequence"/>
</dbReference>
<protein>
    <submittedName>
        <fullName evidence="2">COP23 domain-containing protein</fullName>
    </submittedName>
</protein>
<feature type="chain" id="PRO_5047530678" evidence="1">
    <location>
        <begin position="30"/>
        <end position="172"/>
    </location>
</feature>
<sequence>MKLRTSKIVILSSLLALATTVSFSKPSYAEGTKFYCDIVGGKYFTFARTEDGRKYRVIRWNSTDFPAPYSPEARCREVSSRFQRNYDHGTLKKIVSGIINKQLVICSGSDSNTVCNSRNLLFTLKPGANRKAVAAKLFDKSALAAGKIDIQTGDPEDIMFDFDIYFDNLASE</sequence>
<reference evidence="2 3" key="1">
    <citation type="submission" date="2023-01" db="EMBL/GenBank/DDBJ databases">
        <title>Genomes from the Australian National Cyanobacteria Reference Collection.</title>
        <authorList>
            <person name="Willis A."/>
            <person name="Lee E.M.F."/>
        </authorList>
    </citation>
    <scope>NUCLEOTIDE SEQUENCE [LARGE SCALE GENOMIC DNA]</scope>
    <source>
        <strain evidence="2 3">CS-549</strain>
    </source>
</reference>
<keyword evidence="3" id="KW-1185">Reference proteome</keyword>
<organism evidence="2 3">
    <name type="scientific">Sphaerospermopsis kisseleviana CS-549</name>
    <dbReference type="NCBI Taxonomy" id="3021783"/>
    <lineage>
        <taxon>Bacteria</taxon>
        <taxon>Bacillati</taxon>
        <taxon>Cyanobacteriota</taxon>
        <taxon>Cyanophyceae</taxon>
        <taxon>Nostocales</taxon>
        <taxon>Aphanizomenonaceae</taxon>
        <taxon>Sphaerospermopsis</taxon>
        <taxon>Sphaerospermopsis kisseleviana</taxon>
    </lineage>
</organism>
<comment type="caution">
    <text evidence="2">The sequence shown here is derived from an EMBL/GenBank/DDBJ whole genome shotgun (WGS) entry which is preliminary data.</text>
</comment>
<evidence type="ECO:0000313" key="2">
    <source>
        <dbReference type="EMBL" id="MDB9442909.1"/>
    </source>
</evidence>
<dbReference type="Pfam" id="PF14218">
    <property type="entry name" value="COP23"/>
    <property type="match status" value="1"/>
</dbReference>
<keyword evidence="1" id="KW-0732">Signal</keyword>
<accession>A0ABT4ZUF6</accession>
<evidence type="ECO:0000313" key="3">
    <source>
        <dbReference type="Proteomes" id="UP001211711"/>
    </source>
</evidence>
<name>A0ABT4ZUF6_9CYAN</name>
<proteinExistence type="predicted"/>
<gene>
    <name evidence="2" type="ORF">PN497_16295</name>
</gene>
<dbReference type="InterPro" id="IPR025478">
    <property type="entry name" value="COP23"/>
</dbReference>
<dbReference type="EMBL" id="JAQMTI010000199">
    <property type="protein sequence ID" value="MDB9442909.1"/>
    <property type="molecule type" value="Genomic_DNA"/>
</dbReference>